<evidence type="ECO:0008006" key="3">
    <source>
        <dbReference type="Google" id="ProtNLM"/>
    </source>
</evidence>
<proteinExistence type="predicted"/>
<name>A0ABQ6H030_9GAMM</name>
<gene>
    <name evidence="1" type="ORF">tinsulaeT_37300</name>
</gene>
<accession>A0ABQ6H030</accession>
<protein>
    <recommendedName>
        <fullName evidence="3">DUF2946 domain-containing protein</fullName>
    </recommendedName>
</protein>
<keyword evidence="2" id="KW-1185">Reference proteome</keyword>
<sequence length="136" mass="15053">MLRYKLTAVFIYRTFTKLLFTALVLLAFIGQALAYTTMSCKMHPSSTEMNAHSMHLMSGANMAASIDKMMSTTSETPMDCCDNECVCPDNACTSVTLVLNSLNLLIVNPLSEKPLFLNLKKPTTQSKSLYRPPIFG</sequence>
<comment type="caution">
    <text evidence="1">The sequence shown here is derived from an EMBL/GenBank/DDBJ whole genome shotgun (WGS) entry which is preliminary data.</text>
</comment>
<evidence type="ECO:0000313" key="1">
    <source>
        <dbReference type="EMBL" id="GLX80390.1"/>
    </source>
</evidence>
<evidence type="ECO:0000313" key="2">
    <source>
        <dbReference type="Proteomes" id="UP001157186"/>
    </source>
</evidence>
<reference evidence="1 2" key="1">
    <citation type="submission" date="2023-03" db="EMBL/GenBank/DDBJ databases">
        <title>Draft genome sequence of Thalassotalea insulae KCTC 62186T.</title>
        <authorList>
            <person name="Sawabe T."/>
        </authorList>
    </citation>
    <scope>NUCLEOTIDE SEQUENCE [LARGE SCALE GENOMIC DNA]</scope>
    <source>
        <strain evidence="1 2">KCTC 62186</strain>
    </source>
</reference>
<dbReference type="EMBL" id="BSST01000001">
    <property type="protein sequence ID" value="GLX80390.1"/>
    <property type="molecule type" value="Genomic_DNA"/>
</dbReference>
<organism evidence="1 2">
    <name type="scientific">Thalassotalea insulae</name>
    <dbReference type="NCBI Taxonomy" id="2056778"/>
    <lineage>
        <taxon>Bacteria</taxon>
        <taxon>Pseudomonadati</taxon>
        <taxon>Pseudomonadota</taxon>
        <taxon>Gammaproteobacteria</taxon>
        <taxon>Alteromonadales</taxon>
        <taxon>Colwelliaceae</taxon>
        <taxon>Thalassotalea</taxon>
    </lineage>
</organism>
<dbReference type="Proteomes" id="UP001157186">
    <property type="component" value="Unassembled WGS sequence"/>
</dbReference>